<dbReference type="Pfam" id="PF13087">
    <property type="entry name" value="AAA_12"/>
    <property type="match status" value="1"/>
</dbReference>
<dbReference type="FunFam" id="3.40.960.10:FF:000002">
    <property type="entry name" value="DNA helicase related protein"/>
    <property type="match status" value="1"/>
</dbReference>
<dbReference type="SUPFAM" id="SSF52540">
    <property type="entry name" value="P-loop containing nucleoside triphosphate hydrolases"/>
    <property type="match status" value="1"/>
</dbReference>
<dbReference type="Pfam" id="PF18741">
    <property type="entry name" value="MTES_1575"/>
    <property type="match status" value="1"/>
</dbReference>
<dbReference type="CDD" id="cd18808">
    <property type="entry name" value="SF1_C_Upf1"/>
    <property type="match status" value="1"/>
</dbReference>
<evidence type="ECO:0000259" key="3">
    <source>
        <dbReference type="Pfam" id="PF13086"/>
    </source>
</evidence>
<feature type="domain" description="Restriction endonuclease type II-like" evidence="5">
    <location>
        <begin position="1605"/>
        <end position="1701"/>
    </location>
</feature>
<evidence type="ECO:0000259" key="2">
    <source>
        <dbReference type="Pfam" id="PF11784"/>
    </source>
</evidence>
<gene>
    <name evidence="6" type="ORF">SAMN06273572_1061</name>
</gene>
<reference evidence="7" key="1">
    <citation type="submission" date="2017-09" db="EMBL/GenBank/DDBJ databases">
        <authorList>
            <person name="Varghese N."/>
            <person name="Submissions S."/>
        </authorList>
    </citation>
    <scope>NUCLEOTIDE SEQUENCE [LARGE SCALE GENOMIC DNA]</scope>
    <source>
        <strain evidence="7">C7</strain>
    </source>
</reference>
<dbReference type="GO" id="GO:0004386">
    <property type="term" value="F:helicase activity"/>
    <property type="evidence" value="ECO:0007669"/>
    <property type="project" value="InterPro"/>
</dbReference>
<dbReference type="InterPro" id="IPR049468">
    <property type="entry name" value="Restrct_endonuc-II-like_dom"/>
</dbReference>
<dbReference type="EMBL" id="OCTN01000006">
    <property type="protein sequence ID" value="SOH94851.1"/>
    <property type="molecule type" value="Genomic_DNA"/>
</dbReference>
<dbReference type="FunFam" id="3.40.50.300:FF:002063">
    <property type="entry name" value="DNA helicase related protein"/>
    <property type="match status" value="1"/>
</dbReference>
<dbReference type="PANTHER" id="PTHR10887">
    <property type="entry name" value="DNA2/NAM7 HELICASE FAMILY"/>
    <property type="match status" value="1"/>
</dbReference>
<dbReference type="Gene3D" id="3.40.960.10">
    <property type="entry name" value="VSR Endonuclease"/>
    <property type="match status" value="1"/>
</dbReference>
<dbReference type="Pfam" id="PF11784">
    <property type="entry name" value="DUF3320"/>
    <property type="match status" value="1"/>
</dbReference>
<dbReference type="InterPro" id="IPR025103">
    <property type="entry name" value="DUF4011"/>
</dbReference>
<protein>
    <submittedName>
        <fullName evidence="6">Part of AAA domain-containing protein</fullName>
    </submittedName>
</protein>
<dbReference type="Proteomes" id="UP000220034">
    <property type="component" value="Unassembled WGS sequence"/>
</dbReference>
<dbReference type="InterPro" id="IPR027417">
    <property type="entry name" value="P-loop_NTPase"/>
</dbReference>
<feature type="domain" description="DNA2/NAM7 helicase-like C-terminal" evidence="4">
    <location>
        <begin position="1358"/>
        <end position="1556"/>
    </location>
</feature>
<evidence type="ECO:0000313" key="6">
    <source>
        <dbReference type="EMBL" id="SOH94851.1"/>
    </source>
</evidence>
<dbReference type="InterPro" id="IPR041677">
    <property type="entry name" value="DNA2/NAM7_AAA_11"/>
</dbReference>
<dbReference type="Pfam" id="PF13086">
    <property type="entry name" value="AAA_11"/>
    <property type="match status" value="1"/>
</dbReference>
<dbReference type="Pfam" id="PF13195">
    <property type="entry name" value="DUF4011"/>
    <property type="match status" value="1"/>
</dbReference>
<dbReference type="InterPro" id="IPR045055">
    <property type="entry name" value="DNA2/NAM7-like"/>
</dbReference>
<dbReference type="InterPro" id="IPR011335">
    <property type="entry name" value="Restrct_endonuc-II-like"/>
</dbReference>
<dbReference type="InterPro" id="IPR041679">
    <property type="entry name" value="DNA2/NAM7-like_C"/>
</dbReference>
<feature type="domain" description="DNA2/NAM7 helicase helicase" evidence="3">
    <location>
        <begin position="687"/>
        <end position="760"/>
    </location>
</feature>
<evidence type="ECO:0000259" key="4">
    <source>
        <dbReference type="Pfam" id="PF13087"/>
    </source>
</evidence>
<feature type="region of interest" description="Disordered" evidence="1">
    <location>
        <begin position="352"/>
        <end position="394"/>
    </location>
</feature>
<dbReference type="RefSeq" id="WP_097930845.1">
    <property type="nucleotide sequence ID" value="NZ_OCTN01000006.1"/>
</dbReference>
<evidence type="ECO:0000256" key="1">
    <source>
        <dbReference type="SAM" id="MobiDB-lite"/>
    </source>
</evidence>
<feature type="region of interest" description="Disordered" evidence="1">
    <location>
        <begin position="1714"/>
        <end position="1796"/>
    </location>
</feature>
<keyword evidence="7" id="KW-1185">Reference proteome</keyword>
<proteinExistence type="predicted"/>
<organism evidence="6 7">
    <name type="scientific">Pontivivens marinum</name>
    <dbReference type="NCBI Taxonomy" id="1690039"/>
    <lineage>
        <taxon>Bacteria</taxon>
        <taxon>Pseudomonadati</taxon>
        <taxon>Pseudomonadota</taxon>
        <taxon>Alphaproteobacteria</taxon>
        <taxon>Rhodobacterales</taxon>
        <taxon>Paracoccaceae</taxon>
        <taxon>Pontivivens</taxon>
    </lineage>
</organism>
<dbReference type="OrthoDB" id="9757917at2"/>
<evidence type="ECO:0000259" key="5">
    <source>
        <dbReference type="Pfam" id="PF18741"/>
    </source>
</evidence>
<evidence type="ECO:0000313" key="7">
    <source>
        <dbReference type="Proteomes" id="UP000220034"/>
    </source>
</evidence>
<feature type="compositionally biased region" description="Pro residues" evidence="1">
    <location>
        <begin position="1731"/>
        <end position="1741"/>
    </location>
</feature>
<feature type="domain" description="DUF3320" evidence="2">
    <location>
        <begin position="1791"/>
        <end position="1839"/>
    </location>
</feature>
<dbReference type="Gene3D" id="3.40.50.300">
    <property type="entry name" value="P-loop containing nucleotide triphosphate hydrolases"/>
    <property type="match status" value="3"/>
</dbReference>
<dbReference type="SUPFAM" id="SSF52980">
    <property type="entry name" value="Restriction endonuclease-like"/>
    <property type="match status" value="1"/>
</dbReference>
<dbReference type="InterPro" id="IPR021754">
    <property type="entry name" value="DUF3320"/>
</dbReference>
<accession>A0A2C9CTL9</accession>
<sequence>MTLDVPAPLESEEDAPKLVQPRLTVDHAKRLTYASLQNAVPLLQNIVLYSGDEGLSAGTLRLGLHPTFAVEREWSFRAIAPNSSINPRDLETKLDGAFFDALNEAENGRLRITAEFEDGRAPLIYESPVELLARDEWGGVGEMGQLLAAFVQPNDLRVAAILRAASDAMKGQGLSSGLDGYQSGDPARAWAIAAAIWSAVEGMDLRYAVPPASFERRGQKVRTPARLAEEGLATCLDTALLIAAALEASGLNPVVVFTEGHAFTGVWLVKRTFGTTETWDVTDLRKAIVAREFLPFETTLLTGGNRGTFRTAVSEGQAQLAEAREHLFGVAVDIARCRSSGIRPLARTGRAVETHDAPASADPHAISDNLLPPEGFEPPDPIEETAPATPQGRIDRWQRKLLDLSLRNRLLNFRDTQGALMLACHDVPRLEDELTDGQAFKMISLPDENPRLGRDPDQYRRETGEDIDARVIRDALDRGELCSPLPNELMRKRLTALYRKARSDLAEGGTNTLFLAIGFLRWKQSETATKYHRAPLLLVPVTLRRASASSPFTLVHQGDEVRFNLTLLEKLAEQGIEAPDLKGELPRDEAGLDVPRIFRRMREVVRNVPGFEVVEDLALSTFSFAKYLMWKDLVERTDQLRENRLVAHLIDTPDDPFVPEGASGLPTPREVEAKLPPAETFTPLPADASQLAAVAGAVEGHDMVVIGPPGTGKSQTIANLIAHCLAHGKTILFVAEKAAALDVVHRRLTAYGLGDAVLEIHSSKAERKNVIGQLGRAWERPSDGKAKAEWARVSEELGLERNRLNDYVEALHHRHGNGLTVFEAIGLASRQAPIQLSWDRMDAHDAETRESLRRLTRELGEVAPRVRDPGALCLVEEPEGGWSNAWTRELTEAAAALEDLLRKAIDARTRMARAVGQMAGADPSMLEPLARAVLSEAEEDRAALSGRDPAEIQVQAETLREVLRELDTAEGRLSVPYAARDLARVPVAQIDADWRRAEASIWPLSVFRKGAVRRMLSAYAQGKANPAHDLTHIEEVQDGLATLHQHRLAGLPDWRGRDTDADALDAVARRVAATNVAARAASVEAAAGAGRAEAKALVEAFDAMAPARARFERLAGRTVDIDLVDLRDALPKLRHDTRRLQDWLHWRGLVAQAESRGLASLCKALEAGDVEDAEDAFDCAYAVWWTPLAIDAADPLRTFIGWKHQKRIEVFRELDARHADLAADSIRRRIAHGLPGTENVARNSALGRLRDLMGQQRPRESIRGLLDRLGPTTTKLTPCVLMSPLSVAQYLPAGQASFDIVLFDEASQITTWDAIGAIARARQSVIVGDPKQMPPSRGFDRVQEDDEELAFYERDQASILDEAVAAGVPQNVLRVHYRSRDEGLIAFSNQRYYDGGLVTFPAPRAWGEAVRLHRVEGVYDRGGSRTNPVEADKVADFVTDRLRAELAKPEENRETIGVVTFNIQQQQRILDHLDRARSQDDSLEWFFSDEREEPVIVKNLENIQGDERDVMVFSTTFGRDAAGKLSMNFGPMNQNGGQKRLNVAVTRARREMHVFTSIDANDIDVTRTKAEGVRDLRDFLDYAARGPDALAATDTGSLGGADSPFEVEVKTALEALGWEVRTQIGVSGYRIDLGIVHPDRAGRYLAGVECDGATYHSSPTARDRDRMRQAVLEGLGWRIERIWSTEWFLHRRDVLERIDADLRAQLKLDREQANDEMEQVDLEDVKDVPSEPAPLSPPTAPVPGNARDETPPDAVQEPTSKFDLVASQSPLTVDRRDEPAPSDGPEPNSEAFHDSSYDTTLRDMIRGIVNKQGPVHLNAVARQIADRHGWKRVGGRIRARVEAASAGLERMVEPCGVFLWTSTPEAMIRWRDIPGRDPAEISVAEIAGLLQAEPELLQAEDSVLALARRLGLSRLAERRRIELEVVLSAAQSRLDV</sequence>
<dbReference type="PANTHER" id="PTHR10887:SF495">
    <property type="entry name" value="HELICASE SENATAXIN ISOFORM X1-RELATED"/>
    <property type="match status" value="1"/>
</dbReference>
<name>A0A2C9CTL9_9RHOB</name>
<dbReference type="InterPro" id="IPR047187">
    <property type="entry name" value="SF1_C_Upf1"/>
</dbReference>